<dbReference type="GO" id="GO:0008270">
    <property type="term" value="F:zinc ion binding"/>
    <property type="evidence" value="ECO:0007669"/>
    <property type="project" value="UniProtKB-KW"/>
</dbReference>
<dbReference type="Gene3D" id="3.30.40.10">
    <property type="entry name" value="Zinc/RING finger domain, C3HC4 (zinc finger)"/>
    <property type="match status" value="1"/>
</dbReference>
<feature type="compositionally biased region" description="Low complexity" evidence="5">
    <location>
        <begin position="15"/>
        <end position="29"/>
    </location>
</feature>
<feature type="compositionally biased region" description="Pro residues" evidence="5">
    <location>
        <begin position="156"/>
        <end position="168"/>
    </location>
</feature>
<evidence type="ECO:0000256" key="5">
    <source>
        <dbReference type="SAM" id="MobiDB-lite"/>
    </source>
</evidence>
<evidence type="ECO:0000256" key="3">
    <source>
        <dbReference type="ARBA" id="ARBA00022833"/>
    </source>
</evidence>
<dbReference type="InterPro" id="IPR018957">
    <property type="entry name" value="Znf_C3HC4_RING-type"/>
</dbReference>
<evidence type="ECO:0000256" key="2">
    <source>
        <dbReference type="ARBA" id="ARBA00022771"/>
    </source>
</evidence>
<dbReference type="SUPFAM" id="SSF57850">
    <property type="entry name" value="RING/U-box"/>
    <property type="match status" value="1"/>
</dbReference>
<feature type="domain" description="RING-type" evidence="6">
    <location>
        <begin position="227"/>
        <end position="271"/>
    </location>
</feature>
<dbReference type="Proteomes" id="UP000521872">
    <property type="component" value="Unassembled WGS sequence"/>
</dbReference>
<dbReference type="SUPFAM" id="SSF101447">
    <property type="entry name" value="Formin homology 2 domain (FH2 domain)"/>
    <property type="match status" value="1"/>
</dbReference>
<dbReference type="PROSITE" id="PS50089">
    <property type="entry name" value="ZF_RING_2"/>
    <property type="match status" value="1"/>
</dbReference>
<feature type="region of interest" description="Disordered" evidence="5">
    <location>
        <begin position="1"/>
        <end position="32"/>
    </location>
</feature>
<dbReference type="AlphaFoldDB" id="A0A8H4VKY9"/>
<evidence type="ECO:0000259" key="6">
    <source>
        <dbReference type="PROSITE" id="PS50089"/>
    </source>
</evidence>
<keyword evidence="3" id="KW-0862">Zinc</keyword>
<keyword evidence="2 4" id="KW-0863">Zinc-finger</keyword>
<protein>
    <recommendedName>
        <fullName evidence="6">RING-type domain-containing protein</fullName>
    </recommendedName>
</protein>
<dbReference type="InterPro" id="IPR001841">
    <property type="entry name" value="Znf_RING"/>
</dbReference>
<feature type="compositionally biased region" description="Acidic residues" evidence="5">
    <location>
        <begin position="172"/>
        <end position="183"/>
    </location>
</feature>
<gene>
    <name evidence="7" type="ORF">D9613_004039</name>
</gene>
<evidence type="ECO:0000313" key="8">
    <source>
        <dbReference type="Proteomes" id="UP000521872"/>
    </source>
</evidence>
<feature type="compositionally biased region" description="Polar residues" evidence="5">
    <location>
        <begin position="1"/>
        <end position="14"/>
    </location>
</feature>
<evidence type="ECO:0000256" key="1">
    <source>
        <dbReference type="ARBA" id="ARBA00022723"/>
    </source>
</evidence>
<dbReference type="EMBL" id="JAACJL010000057">
    <property type="protein sequence ID" value="KAF4611684.1"/>
    <property type="molecule type" value="Genomic_DNA"/>
</dbReference>
<accession>A0A8H4VKY9</accession>
<feature type="region of interest" description="Disordered" evidence="5">
    <location>
        <begin position="153"/>
        <end position="183"/>
    </location>
</feature>
<dbReference type="InterPro" id="IPR017907">
    <property type="entry name" value="Znf_RING_CS"/>
</dbReference>
<proteinExistence type="predicted"/>
<evidence type="ECO:0000256" key="4">
    <source>
        <dbReference type="PROSITE-ProRule" id="PRU00175"/>
    </source>
</evidence>
<reference evidence="7 8" key="1">
    <citation type="submission" date="2019-12" db="EMBL/GenBank/DDBJ databases">
        <authorList>
            <person name="Floudas D."/>
            <person name="Bentzer J."/>
            <person name="Ahren D."/>
            <person name="Johansson T."/>
            <person name="Persson P."/>
            <person name="Tunlid A."/>
        </authorList>
    </citation>
    <scope>NUCLEOTIDE SEQUENCE [LARGE SCALE GENOMIC DNA]</scope>
    <source>
        <strain evidence="7 8">CBS 102.39</strain>
    </source>
</reference>
<name>A0A8H4VKY9_9AGAR</name>
<dbReference type="InterPro" id="IPR013083">
    <property type="entry name" value="Znf_RING/FYVE/PHD"/>
</dbReference>
<keyword evidence="1" id="KW-0479">Metal-binding</keyword>
<sequence length="349" mass="38383">MFSRSTSYVPSTNYRAPSTSAAASTPRPRGSATIDVDIDAETSALIARLALEDLEESYPNRKGKSRFDAPLTDQDVAHKLQVEHYQQMLMAAEDAILAKSIAGAVQTDETYLTALIIAEEAAAQDRRAAEMLSRDERLPERTAAQVRVEQRSFVMHPPPPPPPPPPPVISIQDDDADDDDSEDEIASDLISNYSDSDLDTLYGDYDKRTPNVSAGKMPAARPRTVDCTICTDSIRSDRALHTPCNHYYCRDCVVALVESFTRDESLFPLRCCGQPIPIKDVAPFINSTLQREFNEKHAEFSIPSQNRVYCRGDTKPFSHGSTVLIAGLGRAPNASRQNTRGGPAQITLL</sequence>
<comment type="caution">
    <text evidence="7">The sequence shown here is derived from an EMBL/GenBank/DDBJ whole genome shotgun (WGS) entry which is preliminary data.</text>
</comment>
<organism evidence="7 8">
    <name type="scientific">Agrocybe pediades</name>
    <dbReference type="NCBI Taxonomy" id="84607"/>
    <lineage>
        <taxon>Eukaryota</taxon>
        <taxon>Fungi</taxon>
        <taxon>Dikarya</taxon>
        <taxon>Basidiomycota</taxon>
        <taxon>Agaricomycotina</taxon>
        <taxon>Agaricomycetes</taxon>
        <taxon>Agaricomycetidae</taxon>
        <taxon>Agaricales</taxon>
        <taxon>Agaricineae</taxon>
        <taxon>Strophariaceae</taxon>
        <taxon>Agrocybe</taxon>
    </lineage>
</organism>
<dbReference type="PROSITE" id="PS00518">
    <property type="entry name" value="ZF_RING_1"/>
    <property type="match status" value="1"/>
</dbReference>
<evidence type="ECO:0000313" key="7">
    <source>
        <dbReference type="EMBL" id="KAF4611684.1"/>
    </source>
</evidence>
<keyword evidence="8" id="KW-1185">Reference proteome</keyword>
<dbReference type="Pfam" id="PF00097">
    <property type="entry name" value="zf-C3HC4"/>
    <property type="match status" value="1"/>
</dbReference>